<dbReference type="PANTHER" id="PTHR10602:SF0">
    <property type="entry name" value="EUKARYOTIC TRANSLATION INITIATION FACTOR 2 SUBUNIT 1"/>
    <property type="match status" value="1"/>
</dbReference>
<evidence type="ECO:0000256" key="4">
    <source>
        <dbReference type="ARBA" id="ARBA00013678"/>
    </source>
</evidence>
<dbReference type="InterPro" id="IPR003029">
    <property type="entry name" value="S1_domain"/>
</dbReference>
<evidence type="ECO:0000256" key="2">
    <source>
        <dbReference type="ARBA" id="ARBA00007223"/>
    </source>
</evidence>
<dbReference type="InterPro" id="IPR012340">
    <property type="entry name" value="NA-bd_OB-fold"/>
</dbReference>
<name>E3GW54_METFV</name>
<dbReference type="HOGENOM" id="CLU_033458_0_2_2"/>
<dbReference type="KEGG" id="mfv:Mfer_1024"/>
<evidence type="ECO:0000256" key="1">
    <source>
        <dbReference type="ARBA" id="ARBA00003323"/>
    </source>
</evidence>
<dbReference type="InterPro" id="IPR024054">
    <property type="entry name" value="TIF2_asu_middle_sf"/>
</dbReference>
<protein>
    <recommendedName>
        <fullName evidence="4 10">Translation initiation factor 2 subunit alpha</fullName>
    </recommendedName>
    <alternativeName>
        <fullName evidence="8 10">aIF2-alpha</fullName>
    </alternativeName>
    <alternativeName>
        <fullName evidence="9 10">eIF-2-alpha</fullName>
    </alternativeName>
</protein>
<evidence type="ECO:0000256" key="8">
    <source>
        <dbReference type="ARBA" id="ARBA00030860"/>
    </source>
</evidence>
<dbReference type="GO" id="GO:0003723">
    <property type="term" value="F:RNA binding"/>
    <property type="evidence" value="ECO:0007669"/>
    <property type="project" value="UniProtKB-UniRule"/>
</dbReference>
<dbReference type="InterPro" id="IPR024055">
    <property type="entry name" value="TIF2_asu_C"/>
</dbReference>
<accession>E3GW54</accession>
<keyword evidence="6 10" id="KW-0694">RNA-binding</keyword>
<dbReference type="PANTHER" id="PTHR10602">
    <property type="entry name" value="EUKARYOTIC TRANSLATION INITIATION FACTOR 2 SUBUNIT 1"/>
    <property type="match status" value="1"/>
</dbReference>
<dbReference type="NCBIfam" id="NF003064">
    <property type="entry name" value="PRK03987.1-4"/>
    <property type="match status" value="1"/>
</dbReference>
<dbReference type="InterPro" id="IPR022964">
    <property type="entry name" value="TIF2_asu_arc"/>
</dbReference>
<evidence type="ECO:0000256" key="7">
    <source>
        <dbReference type="ARBA" id="ARBA00022917"/>
    </source>
</evidence>
<evidence type="ECO:0000313" key="12">
    <source>
        <dbReference type="EMBL" id="ADP77819.1"/>
    </source>
</evidence>
<keyword evidence="13" id="KW-1185">Reference proteome</keyword>
<evidence type="ECO:0000256" key="6">
    <source>
        <dbReference type="ARBA" id="ARBA00022884"/>
    </source>
</evidence>
<dbReference type="Gene3D" id="1.10.150.190">
    <property type="entry name" value="Translation initiation factor 2, subunit 1, domain 2"/>
    <property type="match status" value="1"/>
</dbReference>
<dbReference type="HAMAP" id="MF_00231">
    <property type="entry name" value="eIF_2_alpha"/>
    <property type="match status" value="1"/>
</dbReference>
<comment type="similarity">
    <text evidence="2 10">Belongs to the eIF-2-alpha family.</text>
</comment>
<keyword evidence="7 10" id="KW-0648">Protein biosynthesis</keyword>
<dbReference type="PROSITE" id="PS50126">
    <property type="entry name" value="S1"/>
    <property type="match status" value="1"/>
</dbReference>
<dbReference type="Gene3D" id="2.40.50.140">
    <property type="entry name" value="Nucleic acid-binding proteins"/>
    <property type="match status" value="1"/>
</dbReference>
<evidence type="ECO:0000256" key="5">
    <source>
        <dbReference type="ARBA" id="ARBA00022540"/>
    </source>
</evidence>
<keyword evidence="5 10" id="KW-0396">Initiation factor</keyword>
<dbReference type="FunFam" id="2.40.50.140:FF:000015">
    <property type="entry name" value="Eukaryotic translation initiation factor 2 subunit alpha"/>
    <property type="match status" value="1"/>
</dbReference>
<evidence type="ECO:0000259" key="11">
    <source>
        <dbReference type="PROSITE" id="PS50126"/>
    </source>
</evidence>
<dbReference type="Gene3D" id="3.30.70.1130">
    <property type="entry name" value="EIF_2_alpha"/>
    <property type="match status" value="1"/>
</dbReference>
<dbReference type="CDD" id="cd04452">
    <property type="entry name" value="S1_IF2_alpha"/>
    <property type="match status" value="1"/>
</dbReference>
<dbReference type="SUPFAM" id="SSF50249">
    <property type="entry name" value="Nucleic acid-binding proteins"/>
    <property type="match status" value="1"/>
</dbReference>
<dbReference type="SUPFAM" id="SSF110993">
    <property type="entry name" value="eIF-2-alpha, C-terminal domain"/>
    <property type="match status" value="1"/>
</dbReference>
<proteinExistence type="inferred from homology"/>
<dbReference type="EMBL" id="CP002278">
    <property type="protein sequence ID" value="ADP77819.1"/>
    <property type="molecule type" value="Genomic_DNA"/>
</dbReference>
<dbReference type="AlphaFoldDB" id="E3GW54"/>
<dbReference type="SUPFAM" id="SSF116742">
    <property type="entry name" value="eIF2alpha middle domain-like"/>
    <property type="match status" value="1"/>
</dbReference>
<evidence type="ECO:0000256" key="10">
    <source>
        <dbReference type="HAMAP-Rule" id="MF_00231"/>
    </source>
</evidence>
<feature type="domain" description="S1 motif" evidence="11">
    <location>
        <begin position="10"/>
        <end position="81"/>
    </location>
</feature>
<dbReference type="Pfam" id="PF00575">
    <property type="entry name" value="S1"/>
    <property type="match status" value="1"/>
</dbReference>
<dbReference type="GO" id="GO:0003743">
    <property type="term" value="F:translation initiation factor activity"/>
    <property type="evidence" value="ECO:0007669"/>
    <property type="project" value="UniProtKB-UniRule"/>
</dbReference>
<dbReference type="NCBIfam" id="NF003062">
    <property type="entry name" value="PRK03987.1-1"/>
    <property type="match status" value="1"/>
</dbReference>
<evidence type="ECO:0000256" key="3">
    <source>
        <dbReference type="ARBA" id="ARBA00011243"/>
    </source>
</evidence>
<dbReference type="FunFam" id="3.30.70.1130:FF:000002">
    <property type="entry name" value="Translation initiation factor 2 subunit alpha"/>
    <property type="match status" value="1"/>
</dbReference>
<reference evidence="12 13" key="1">
    <citation type="journal article" date="2010" name="Stand. Genomic Sci.">
        <title>Complete genome sequence of Methanothermus fervidus type strain (V24S).</title>
        <authorList>
            <person name="Anderson I."/>
            <person name="Djao O.D."/>
            <person name="Misra M."/>
            <person name="Chertkov O."/>
            <person name="Nolan M."/>
            <person name="Lucas S."/>
            <person name="Lapidus A."/>
            <person name="Del Rio T.G."/>
            <person name="Tice H."/>
            <person name="Cheng J.F."/>
            <person name="Tapia R."/>
            <person name="Han C."/>
            <person name="Goodwin L."/>
            <person name="Pitluck S."/>
            <person name="Liolios K."/>
            <person name="Ivanova N."/>
            <person name="Mavromatis K."/>
            <person name="Mikhailova N."/>
            <person name="Pati A."/>
            <person name="Brambilla E."/>
            <person name="Chen A."/>
            <person name="Palaniappan K."/>
            <person name="Land M."/>
            <person name="Hauser L."/>
            <person name="Chang Y.J."/>
            <person name="Jeffries C.D."/>
            <person name="Sikorski J."/>
            <person name="Spring S."/>
            <person name="Rohde M."/>
            <person name="Eichinger K."/>
            <person name="Huber H."/>
            <person name="Wirth R."/>
            <person name="Goker M."/>
            <person name="Detter J.C."/>
            <person name="Woyke T."/>
            <person name="Bristow J."/>
            <person name="Eisen J.A."/>
            <person name="Markowitz V."/>
            <person name="Hugenholtz P."/>
            <person name="Klenk H.P."/>
            <person name="Kyrpides N.C."/>
        </authorList>
    </citation>
    <scope>NUCLEOTIDE SEQUENCE [LARGE SCALE GENOMIC DNA]</scope>
    <source>
        <strain evidence="13">ATCC 43054 / DSM 2088 / JCM 10308 / V24 S</strain>
    </source>
</reference>
<comment type="function">
    <text evidence="1 10">eIF-2 functions in the early steps of protein synthesis by forming a ternary complex with GTP and initiator tRNA.</text>
</comment>
<dbReference type="Pfam" id="PF07541">
    <property type="entry name" value="EIF_2_alpha"/>
    <property type="match status" value="1"/>
</dbReference>
<organism evidence="12 13">
    <name type="scientific">Methanothermus fervidus (strain ATCC 43054 / DSM 2088 / JCM 10308 / V24 S)</name>
    <dbReference type="NCBI Taxonomy" id="523846"/>
    <lineage>
        <taxon>Archaea</taxon>
        <taxon>Methanobacteriati</taxon>
        <taxon>Methanobacteriota</taxon>
        <taxon>Methanomada group</taxon>
        <taxon>Methanobacteria</taxon>
        <taxon>Methanobacteriales</taxon>
        <taxon>Methanothermaceae</taxon>
        <taxon>Methanothermus</taxon>
    </lineage>
</organism>
<sequence>MALKEWPEEGELVVATVKKVRDYGAFVRLEEYKGKEGFIHISEVSSGWVKNIRDFVKENQKIVARVVRVNPVKGQVDLSLKGIREDQKRKKIQQWRIEQKAEKFLELAAKSLNKDLETAYKELGKIVVENFGDLYAVFEVAADEGEKALIDVGIPKDWAKAITEVAVKNIKPSKVKITGYVDLISYAPNGVEIIRDALKKIEDKDIEIQVVGAPRYRITVTSKDYPSAEKKLRKAAEKCISFVEKFGGKGEFHREVT</sequence>
<dbReference type="SMART" id="SM00316">
    <property type="entry name" value="S1"/>
    <property type="match status" value="1"/>
</dbReference>
<comment type="subunit">
    <text evidence="3 10">Heterotrimer composed of an alpha, a beta and a gamma chain.</text>
</comment>
<dbReference type="STRING" id="523846.Mfer_1024"/>
<dbReference type="OrthoDB" id="84794at2157"/>
<evidence type="ECO:0000313" key="13">
    <source>
        <dbReference type="Proteomes" id="UP000002315"/>
    </source>
</evidence>
<dbReference type="Proteomes" id="UP000002315">
    <property type="component" value="Chromosome"/>
</dbReference>
<dbReference type="GO" id="GO:0043022">
    <property type="term" value="F:ribosome binding"/>
    <property type="evidence" value="ECO:0007669"/>
    <property type="project" value="TreeGrafter"/>
</dbReference>
<evidence type="ECO:0000256" key="9">
    <source>
        <dbReference type="ARBA" id="ARBA00033333"/>
    </source>
</evidence>
<gene>
    <name evidence="10" type="primary">eif2a</name>
    <name evidence="12" type="ordered locus">Mfer_1024</name>
</gene>
<dbReference type="InterPro" id="IPR011488">
    <property type="entry name" value="TIF_2_asu"/>
</dbReference>
<dbReference type="InterPro" id="IPR044126">
    <property type="entry name" value="S1_IF2_alpha"/>
</dbReference>